<dbReference type="InterPro" id="IPR005113">
    <property type="entry name" value="uDENN_dom"/>
</dbReference>
<keyword evidence="1" id="KW-0344">Guanine-nucleotide releasing factor</keyword>
<dbReference type="Gene3D" id="3.40.50.11500">
    <property type="match status" value="1"/>
</dbReference>
<dbReference type="InterPro" id="IPR051696">
    <property type="entry name" value="DENN_Domain_GEFs"/>
</dbReference>
<dbReference type="eggNOG" id="KOG2127">
    <property type="taxonomic scope" value="Eukaryota"/>
</dbReference>
<dbReference type="GO" id="GO:0031410">
    <property type="term" value="C:cytoplasmic vesicle"/>
    <property type="evidence" value="ECO:0000318"/>
    <property type="project" value="GO_Central"/>
</dbReference>
<feature type="domain" description="UDENN" evidence="2">
    <location>
        <begin position="196"/>
        <end position="638"/>
    </location>
</feature>
<dbReference type="Pfam" id="PF02141">
    <property type="entry name" value="DENN"/>
    <property type="match status" value="1"/>
</dbReference>
<keyword evidence="5" id="KW-1185">Reference proteome</keyword>
<dbReference type="RefSeq" id="XP_002110549.1">
    <property type="nucleotide sequence ID" value="XM_002110513.1"/>
</dbReference>
<dbReference type="GO" id="GO:0000813">
    <property type="term" value="C:ESCRT I complex"/>
    <property type="evidence" value="ECO:0007669"/>
    <property type="project" value="InterPro"/>
</dbReference>
<dbReference type="Proteomes" id="UP000009022">
    <property type="component" value="Unassembled WGS sequence"/>
</dbReference>
<dbReference type="OrthoDB" id="75250at2759"/>
<dbReference type="InterPro" id="IPR037516">
    <property type="entry name" value="Tripartite_DENN"/>
</dbReference>
<dbReference type="InterPro" id="IPR023341">
    <property type="entry name" value="MABP"/>
</dbReference>
<dbReference type="InterPro" id="IPR043153">
    <property type="entry name" value="DENN_C"/>
</dbReference>
<dbReference type="HOGENOM" id="CLU_003074_3_0_1"/>
<evidence type="ECO:0000256" key="1">
    <source>
        <dbReference type="ARBA" id="ARBA00022658"/>
    </source>
</evidence>
<dbReference type="STRING" id="10228.B3RSP5"/>
<feature type="domain" description="MABP" evidence="3">
    <location>
        <begin position="45"/>
        <end position="202"/>
    </location>
</feature>
<dbReference type="SMART" id="SM00800">
    <property type="entry name" value="uDENN"/>
    <property type="match status" value="1"/>
</dbReference>
<dbReference type="InterPro" id="IPR018798">
    <property type="entry name" value="MVB12A/B"/>
</dbReference>
<gene>
    <name evidence="4" type="ORF">TRIADDRAFT_22465</name>
</gene>
<dbReference type="InterPro" id="IPR011990">
    <property type="entry name" value="TPR-like_helical_dom_sf"/>
</dbReference>
<dbReference type="Gene3D" id="6.10.140.1000">
    <property type="match status" value="1"/>
</dbReference>
<dbReference type="PANTHER" id="PTHR12296">
    <property type="entry name" value="DENN DOMAIN-CONTAINING PROTEIN 4"/>
    <property type="match status" value="1"/>
</dbReference>
<dbReference type="Pfam" id="PF03456">
    <property type="entry name" value="uDENN"/>
    <property type="match status" value="1"/>
</dbReference>
<dbReference type="KEGG" id="tad:TRIADDRAFT_22465"/>
<dbReference type="PROSITE" id="PS50211">
    <property type="entry name" value="DENN"/>
    <property type="match status" value="1"/>
</dbReference>
<evidence type="ECO:0000313" key="4">
    <source>
        <dbReference type="EMBL" id="EDV26553.1"/>
    </source>
</evidence>
<dbReference type="Gene3D" id="2.100.10.50">
    <property type="match status" value="2"/>
</dbReference>
<dbReference type="PANTHER" id="PTHR12296:SF30">
    <property type="entry name" value="DENN DOMAIN-CONTAINING PROTEIN CRAG"/>
    <property type="match status" value="1"/>
</dbReference>
<evidence type="ECO:0000259" key="3">
    <source>
        <dbReference type="PROSITE" id="PS51498"/>
    </source>
</evidence>
<dbReference type="GO" id="GO:0032483">
    <property type="term" value="P:regulation of Rab protein signal transduction"/>
    <property type="evidence" value="ECO:0000318"/>
    <property type="project" value="GO_Central"/>
</dbReference>
<dbReference type="InParanoid" id="B3RSP5"/>
<protein>
    <recommendedName>
        <fullName evidence="6">UDENN domain-containing protein</fullName>
    </recommendedName>
</protein>
<dbReference type="Pfam" id="PF10240">
    <property type="entry name" value="DUF2464"/>
    <property type="match status" value="1"/>
</dbReference>
<dbReference type="GeneID" id="6752299"/>
<dbReference type="SMART" id="SM00801">
    <property type="entry name" value="dDENN"/>
    <property type="match status" value="1"/>
</dbReference>
<dbReference type="SMART" id="SM00799">
    <property type="entry name" value="DENN"/>
    <property type="match status" value="1"/>
</dbReference>
<dbReference type="InterPro" id="IPR001194">
    <property type="entry name" value="cDENN_dom"/>
</dbReference>
<dbReference type="AlphaFoldDB" id="B3RSP5"/>
<dbReference type="Pfam" id="PF03455">
    <property type="entry name" value="dDENN"/>
    <property type="match status" value="1"/>
</dbReference>
<reference evidence="4 5" key="1">
    <citation type="journal article" date="2008" name="Nature">
        <title>The Trichoplax genome and the nature of placozoans.</title>
        <authorList>
            <person name="Srivastava M."/>
            <person name="Begovic E."/>
            <person name="Chapman J."/>
            <person name="Putnam N.H."/>
            <person name="Hellsten U."/>
            <person name="Kawashima T."/>
            <person name="Kuo A."/>
            <person name="Mitros T."/>
            <person name="Salamov A."/>
            <person name="Carpenter M.L."/>
            <person name="Signorovitch A.Y."/>
            <person name="Moreno M.A."/>
            <person name="Kamm K."/>
            <person name="Grimwood J."/>
            <person name="Schmutz J."/>
            <person name="Shapiro H."/>
            <person name="Grigoriev I.V."/>
            <person name="Buss L.W."/>
            <person name="Schierwater B."/>
            <person name="Dellaporta S.L."/>
            <person name="Rokhsar D.S."/>
        </authorList>
    </citation>
    <scope>NUCLEOTIDE SEQUENCE [LARGE SCALE GENOMIC DNA]</scope>
    <source>
        <strain evidence="4 5">Grell-BS-1999</strain>
    </source>
</reference>
<proteinExistence type="predicted"/>
<dbReference type="PhylomeDB" id="B3RSP5"/>
<accession>B3RSP5</accession>
<dbReference type="GO" id="GO:0005085">
    <property type="term" value="F:guanyl-nucleotide exchange factor activity"/>
    <property type="evidence" value="ECO:0007669"/>
    <property type="project" value="UniProtKB-KW"/>
</dbReference>
<dbReference type="InterPro" id="IPR005112">
    <property type="entry name" value="dDENN_dom"/>
</dbReference>
<dbReference type="Gene3D" id="1.25.40.10">
    <property type="entry name" value="Tetratricopeptide repeat domain"/>
    <property type="match status" value="1"/>
</dbReference>
<name>B3RSP5_TRIAD</name>
<evidence type="ECO:0008006" key="6">
    <source>
        <dbReference type="Google" id="ProtNLM"/>
    </source>
</evidence>
<dbReference type="OMA" id="PRIMIQL"/>
<evidence type="ECO:0000259" key="2">
    <source>
        <dbReference type="PROSITE" id="PS50211"/>
    </source>
</evidence>
<evidence type="ECO:0000313" key="5">
    <source>
        <dbReference type="Proteomes" id="UP000009022"/>
    </source>
</evidence>
<sequence>MAYQSRRAQRIADYFVMVGLQNTDSPMQERECNETLGNTVVPRPTEPITDITVICRSVGEDVPPGYTCVENTLSGYAADLNYGSFRGFSYYLCFRRGTDEPPITDISVYYGGKEKLPSGYQIVKTTAYGRSADLNYKSKPSTFLAFRRAASAGGHNQLAITSIGVVLSSKGESPPHTFHIVKRCLNKSIIGSEVHLCYNKAIVQARSIRYKADVLSRYPLKDHSWFALPDSVVLFCLPMGAVVEYWSDHAVHPLPMFSTFALTQESGDKVYGAAVTFYEQLPSDMWTPYMERVFKKSDPKQAYATKCICLLSHWPFFDTFRWFLRNLYRISVSAQTEIPIERYVTHFMDAVPFPPPDRPQILLQMGHEKHYLQRPVDSPLPLSGASFINFLRCLGPENSLTLLCLALTEQKILLHCRRPALLTSVAEALTSIIFPFEWQCPYIPLCPVKLADVLNAPCPFIVGIDSKYFDLYRPPLELTCVDLDTNTISYGAEKRAITWKILPKKYADVVLKQLRRIHQQLLQSLENQGNLDSLSYAVDIAPLEYDVTIKRKLRSISSNIQHIFLAIQAILLRGYKRFLLPITKSPSSDVYDARSLFDFEGFLKSRSSGAKKFFSQLVKTQLFTRFIEQRSFVSPVDVQFAFFDDYINKVENGISLTELDDHKQKNYTTLVIPSPDTEGLPENKKYEYSSFPALDESLLVLPTKCQDYQLDLMYSPQIRGNLLRSQAEREEAAEIARKQSKSPLLWAKYLLRSCYTIWFMYLPAYVKVQSSPNRALKKGFQVLLQMQTSKLHMQDEFCYRSMMHLCAVYKLPILAIRVLLIMRAVGIHPNAVTYGYYNKAVSENPWPEKTGPKLWSLLRNVVTAIAIFRSFLK</sequence>
<organism evidence="4 5">
    <name type="scientific">Trichoplax adhaerens</name>
    <name type="common">Trichoplax reptans</name>
    <dbReference type="NCBI Taxonomy" id="10228"/>
    <lineage>
        <taxon>Eukaryota</taxon>
        <taxon>Metazoa</taxon>
        <taxon>Placozoa</taxon>
        <taxon>Uniplacotomia</taxon>
        <taxon>Trichoplacea</taxon>
        <taxon>Trichoplacidae</taxon>
        <taxon>Trichoplax</taxon>
    </lineage>
</organism>
<feature type="non-terminal residue" evidence="4">
    <location>
        <position position="873"/>
    </location>
</feature>
<dbReference type="PROSITE" id="PS51498">
    <property type="entry name" value="MABP"/>
    <property type="match status" value="1"/>
</dbReference>
<dbReference type="EMBL" id="DS985243">
    <property type="protein sequence ID" value="EDV26553.1"/>
    <property type="molecule type" value="Genomic_DNA"/>
</dbReference>
<dbReference type="FunCoup" id="B3RSP5">
    <property type="interactions" value="2277"/>
</dbReference>
<dbReference type="CTD" id="6752299"/>